<dbReference type="InterPro" id="IPR056171">
    <property type="entry name" value="PolC_DP2_central_dom"/>
</dbReference>
<feature type="compositionally biased region" description="Basic residues" evidence="1">
    <location>
        <begin position="99"/>
        <end position="112"/>
    </location>
</feature>
<dbReference type="PANTHER" id="PTHR42210:SF1">
    <property type="entry name" value="DNA POLYMERASE II LARGE SUBUNIT"/>
    <property type="match status" value="1"/>
</dbReference>
<sequence length="130" mass="14826">MKKLLEMLEVPHKKRKGAEGWTIVIEEHAHALCATLCGVEGGSLKFAPPLDGFDSAMELVNQLAPFPVREKAPTRIGARMGRPEKAKPREMSPPVSVLYRKRKRKRKKKRKKRDEPTSERPLPHGQLRRT</sequence>
<dbReference type="GO" id="GO:0003677">
    <property type="term" value="F:DNA binding"/>
    <property type="evidence" value="ECO:0007669"/>
    <property type="project" value="InterPro"/>
</dbReference>
<protein>
    <recommendedName>
        <fullName evidence="2">DNA polymerase II large subunit DP2 central domain-containing protein</fullName>
    </recommendedName>
</protein>
<dbReference type="InterPro" id="IPR004475">
    <property type="entry name" value="PolC_DP2"/>
</dbReference>
<accession>A0A133V5Y5</accession>
<dbReference type="GO" id="GO:0003887">
    <property type="term" value="F:DNA-directed DNA polymerase activity"/>
    <property type="evidence" value="ECO:0007669"/>
    <property type="project" value="InterPro"/>
</dbReference>
<dbReference type="GO" id="GO:0006260">
    <property type="term" value="P:DNA replication"/>
    <property type="evidence" value="ECO:0007669"/>
    <property type="project" value="InterPro"/>
</dbReference>
<comment type="caution">
    <text evidence="3">The sequence shown here is derived from an EMBL/GenBank/DDBJ whole genome shotgun (WGS) entry which is preliminary data.</text>
</comment>
<name>A0A133V5Y5_9EURY</name>
<keyword evidence="4" id="KW-1185">Reference proteome</keyword>
<dbReference type="EMBL" id="LHXX01000038">
    <property type="protein sequence ID" value="KXB01851.1"/>
    <property type="molecule type" value="Genomic_DNA"/>
</dbReference>
<feature type="compositionally biased region" description="Basic and acidic residues" evidence="1">
    <location>
        <begin position="113"/>
        <end position="122"/>
    </location>
</feature>
<dbReference type="AlphaFoldDB" id="A0A133V5Y5"/>
<dbReference type="Proteomes" id="UP000070400">
    <property type="component" value="Unassembled WGS sequence"/>
</dbReference>
<feature type="compositionally biased region" description="Basic and acidic residues" evidence="1">
    <location>
        <begin position="81"/>
        <end position="90"/>
    </location>
</feature>
<evidence type="ECO:0000313" key="4">
    <source>
        <dbReference type="Proteomes" id="UP000070400"/>
    </source>
</evidence>
<feature type="region of interest" description="Disordered" evidence="1">
    <location>
        <begin position="71"/>
        <end position="130"/>
    </location>
</feature>
<dbReference type="PATRIC" id="fig|1698273.3.peg.566"/>
<gene>
    <name evidence="3" type="ORF">AKJ43_03035</name>
</gene>
<proteinExistence type="predicted"/>
<evidence type="ECO:0000256" key="1">
    <source>
        <dbReference type="SAM" id="MobiDB-lite"/>
    </source>
</evidence>
<organism evidence="3 4">
    <name type="scientific">candidate division MSBL1 archaeon SCGC-AAA261D19</name>
    <dbReference type="NCBI Taxonomy" id="1698273"/>
    <lineage>
        <taxon>Archaea</taxon>
        <taxon>Methanobacteriati</taxon>
        <taxon>Methanobacteriota</taxon>
        <taxon>candidate division MSBL1</taxon>
    </lineage>
</organism>
<evidence type="ECO:0000259" key="2">
    <source>
        <dbReference type="Pfam" id="PF24844"/>
    </source>
</evidence>
<dbReference type="PANTHER" id="PTHR42210">
    <property type="entry name" value="DNA POLYMERASE II LARGE SUBUNIT"/>
    <property type="match status" value="1"/>
</dbReference>
<feature type="domain" description="DNA polymerase II large subunit DP2 central" evidence="2">
    <location>
        <begin position="2"/>
        <end position="100"/>
    </location>
</feature>
<reference evidence="3 4" key="1">
    <citation type="journal article" date="2016" name="Sci. Rep.">
        <title>Metabolic traits of an uncultured archaeal lineage -MSBL1- from brine pools of the Red Sea.</title>
        <authorList>
            <person name="Mwirichia R."/>
            <person name="Alam I."/>
            <person name="Rashid M."/>
            <person name="Vinu M."/>
            <person name="Ba-Alawi W."/>
            <person name="Anthony Kamau A."/>
            <person name="Kamanda Ngugi D."/>
            <person name="Goker M."/>
            <person name="Klenk H.P."/>
            <person name="Bajic V."/>
            <person name="Stingl U."/>
        </authorList>
    </citation>
    <scope>NUCLEOTIDE SEQUENCE [LARGE SCALE GENOMIC DNA]</scope>
    <source>
        <strain evidence="3">SCGC-AAA261D19</strain>
    </source>
</reference>
<dbReference type="Pfam" id="PF24844">
    <property type="entry name" value="PolC_DP2_central"/>
    <property type="match status" value="1"/>
</dbReference>
<evidence type="ECO:0000313" key="3">
    <source>
        <dbReference type="EMBL" id="KXB01851.1"/>
    </source>
</evidence>